<dbReference type="HAMAP" id="MF_01632">
    <property type="entry name" value="UbiC"/>
    <property type="match status" value="1"/>
</dbReference>
<dbReference type="EMBL" id="NMPM01000051">
    <property type="protein sequence ID" value="PAV25676.1"/>
    <property type="molecule type" value="Genomic_DNA"/>
</dbReference>
<feature type="binding site" evidence="4">
    <location>
        <position position="135"/>
    </location>
    <ligand>
        <name>substrate</name>
    </ligand>
</feature>
<feature type="binding site" evidence="4">
    <location>
        <position position="182"/>
    </location>
    <ligand>
        <name>substrate</name>
    </ligand>
</feature>
<reference evidence="5 7" key="1">
    <citation type="submission" date="2017-07" db="EMBL/GenBank/DDBJ databases">
        <title>Tamlnaduibacter salinus (Mi-7) genome sequencing.</title>
        <authorList>
            <person name="Verma A."/>
            <person name="Krishnamurthi S."/>
        </authorList>
    </citation>
    <scope>NUCLEOTIDE SEQUENCE [LARGE SCALE GENOMIC DNA]</scope>
    <source>
        <strain evidence="5 7">Mi-7</strain>
    </source>
</reference>
<protein>
    <recommendedName>
        <fullName evidence="4">Probable chorismate pyruvate-lyase</fullName>
        <shortName evidence="4">CL</shortName>
        <shortName evidence="4">CPL</shortName>
        <ecNumber evidence="4">4.1.3.40</ecNumber>
    </recommendedName>
</protein>
<evidence type="ECO:0000313" key="8">
    <source>
        <dbReference type="Proteomes" id="UP000245887"/>
    </source>
</evidence>
<dbReference type="EC" id="4.1.3.40" evidence="4"/>
<dbReference type="InterPro" id="IPR028978">
    <property type="entry name" value="Chorismate_lyase_/UTRA_dom_sf"/>
</dbReference>
<dbReference type="Proteomes" id="UP000218332">
    <property type="component" value="Unassembled WGS sequence"/>
</dbReference>
<evidence type="ECO:0000313" key="6">
    <source>
        <dbReference type="EMBL" id="PVY76349.1"/>
    </source>
</evidence>
<evidence type="ECO:0000313" key="5">
    <source>
        <dbReference type="EMBL" id="PAV25676.1"/>
    </source>
</evidence>
<dbReference type="Proteomes" id="UP000245887">
    <property type="component" value="Unassembled WGS sequence"/>
</dbReference>
<gene>
    <name evidence="4" type="primary">ubiC</name>
    <name evidence="6" type="ORF">C8D92_105102</name>
    <name evidence="5" type="ORF">CF392_09940</name>
</gene>
<dbReference type="Gene3D" id="3.40.1410.10">
    <property type="entry name" value="Chorismate lyase-like"/>
    <property type="match status" value="1"/>
</dbReference>
<dbReference type="AlphaFoldDB" id="A0A2A2I2Y6"/>
<evidence type="ECO:0000256" key="3">
    <source>
        <dbReference type="ARBA" id="ARBA00023239"/>
    </source>
</evidence>
<comment type="function">
    <text evidence="4">Removes the pyruvyl group from chorismate, with concomitant aromatization of the ring, to provide 4-hydroxybenzoate (4HB) for the ubiquinone pathway.</text>
</comment>
<dbReference type="InterPro" id="IPR007440">
    <property type="entry name" value="Chorismate--pyruvate_lyase"/>
</dbReference>
<keyword evidence="4 5" id="KW-0670">Pyruvate</keyword>
<keyword evidence="2 4" id="KW-0831">Ubiquinone biosynthesis</keyword>
<evidence type="ECO:0000256" key="4">
    <source>
        <dbReference type="HAMAP-Rule" id="MF_01632"/>
    </source>
</evidence>
<keyword evidence="3 4" id="KW-0456">Lyase</keyword>
<comment type="similarity">
    <text evidence="4">Belongs to the UbiC family.</text>
</comment>
<name>A0A2A2I2Y6_9GAMM</name>
<sequence>MRSRDSDPDVPVPVSDRVTARPGLRWYPSVAAARLAGPPLPREATFWLTLEGSLTRALRQRCRERFAVHIITEGFQTPARDERRRLDLPERQVAWVREVQLCGDGRPWVLARTVFPLSTLNGPERRLRHLGRQPLGAFLFRDGRWQRDPFEAGVIQGTPRHDPRLARRSCFRAGEERILVSEFFYGRLLDHHHERFNP</sequence>
<dbReference type="OrthoDB" id="9789493at2"/>
<dbReference type="GO" id="GO:0008813">
    <property type="term" value="F:chorismate lyase activity"/>
    <property type="evidence" value="ECO:0007669"/>
    <property type="project" value="UniProtKB-UniRule"/>
</dbReference>
<comment type="subcellular location">
    <subcellularLocation>
        <location evidence="4">Cytoplasm</location>
    </subcellularLocation>
</comment>
<dbReference type="SUPFAM" id="SSF64288">
    <property type="entry name" value="Chorismate lyase-like"/>
    <property type="match status" value="1"/>
</dbReference>
<comment type="catalytic activity">
    <reaction evidence="4">
        <text>chorismate = 4-hydroxybenzoate + pyruvate</text>
        <dbReference type="Rhea" id="RHEA:16505"/>
        <dbReference type="ChEBI" id="CHEBI:15361"/>
        <dbReference type="ChEBI" id="CHEBI:17879"/>
        <dbReference type="ChEBI" id="CHEBI:29748"/>
        <dbReference type="EC" id="4.1.3.40"/>
    </reaction>
</comment>
<organism evidence="5 7">
    <name type="scientific">Tamilnaduibacter salinus</name>
    <dbReference type="NCBI Taxonomy" id="1484056"/>
    <lineage>
        <taxon>Bacteria</taxon>
        <taxon>Pseudomonadati</taxon>
        <taxon>Pseudomonadota</taxon>
        <taxon>Gammaproteobacteria</taxon>
        <taxon>Pseudomonadales</taxon>
        <taxon>Marinobacteraceae</taxon>
        <taxon>Tamilnaduibacter</taxon>
    </lineage>
</organism>
<comment type="caution">
    <text evidence="5">The sequence shown here is derived from an EMBL/GenBank/DDBJ whole genome shotgun (WGS) entry which is preliminary data.</text>
</comment>
<dbReference type="UniPathway" id="UPA00232"/>
<proteinExistence type="inferred from homology"/>
<evidence type="ECO:0000313" key="7">
    <source>
        <dbReference type="Proteomes" id="UP000218332"/>
    </source>
</evidence>
<dbReference type="GO" id="GO:0005829">
    <property type="term" value="C:cytosol"/>
    <property type="evidence" value="ECO:0007669"/>
    <property type="project" value="TreeGrafter"/>
</dbReference>
<dbReference type="PANTHER" id="PTHR38683">
    <property type="entry name" value="CHORISMATE PYRUVATE-LYASE"/>
    <property type="match status" value="1"/>
</dbReference>
<evidence type="ECO:0000256" key="2">
    <source>
        <dbReference type="ARBA" id="ARBA00022688"/>
    </source>
</evidence>
<feature type="binding site" evidence="4">
    <location>
        <position position="97"/>
    </location>
    <ligand>
        <name>substrate</name>
    </ligand>
</feature>
<comment type="caution">
    <text evidence="4">Lacks conserved residue(s) required for the propagation of feature annotation.</text>
</comment>
<comment type="pathway">
    <text evidence="4">Cofactor biosynthesis; ubiquinone biosynthesis.</text>
</comment>
<keyword evidence="1 4" id="KW-0963">Cytoplasm</keyword>
<accession>A0A2A2I2Y6</accession>
<dbReference type="PANTHER" id="PTHR38683:SF1">
    <property type="entry name" value="CHORISMATE PYRUVATE-LYASE"/>
    <property type="match status" value="1"/>
</dbReference>
<dbReference type="EMBL" id="QEKQ01000005">
    <property type="protein sequence ID" value="PVY76349.1"/>
    <property type="molecule type" value="Genomic_DNA"/>
</dbReference>
<dbReference type="GO" id="GO:0042866">
    <property type="term" value="P:pyruvate biosynthetic process"/>
    <property type="evidence" value="ECO:0007669"/>
    <property type="project" value="UniProtKB-UniRule"/>
</dbReference>
<evidence type="ECO:0000256" key="1">
    <source>
        <dbReference type="ARBA" id="ARBA00022490"/>
    </source>
</evidence>
<dbReference type="GO" id="GO:0006744">
    <property type="term" value="P:ubiquinone biosynthetic process"/>
    <property type="evidence" value="ECO:0007669"/>
    <property type="project" value="UniProtKB-UniRule"/>
</dbReference>
<reference evidence="6 8" key="2">
    <citation type="submission" date="2018-04" db="EMBL/GenBank/DDBJ databases">
        <title>Genomic Encyclopedia of Type Strains, Phase IV (KMG-IV): sequencing the most valuable type-strain genomes for metagenomic binning, comparative biology and taxonomic classification.</title>
        <authorList>
            <person name="Goeker M."/>
        </authorList>
    </citation>
    <scope>NUCLEOTIDE SEQUENCE [LARGE SCALE GENOMIC DNA]</scope>
    <source>
        <strain evidence="6 8">DSM 28688</strain>
    </source>
</reference>
<keyword evidence="7" id="KW-1185">Reference proteome</keyword>
<dbReference type="Pfam" id="PF04345">
    <property type="entry name" value="Chor_lyase"/>
    <property type="match status" value="1"/>
</dbReference>